<dbReference type="CDD" id="cd02955">
    <property type="entry name" value="SSP411"/>
    <property type="match status" value="1"/>
</dbReference>
<dbReference type="SUPFAM" id="SSF52833">
    <property type="entry name" value="Thioredoxin-like"/>
    <property type="match status" value="1"/>
</dbReference>
<dbReference type="Proteomes" id="UP000315289">
    <property type="component" value="Unassembled WGS sequence"/>
</dbReference>
<organism evidence="2 3">
    <name type="scientific">Candidatus Nitrosocosmicus arcticus</name>
    <dbReference type="NCBI Taxonomy" id="2035267"/>
    <lineage>
        <taxon>Archaea</taxon>
        <taxon>Nitrososphaerota</taxon>
        <taxon>Nitrososphaeria</taxon>
        <taxon>Nitrososphaerales</taxon>
        <taxon>Nitrososphaeraceae</taxon>
        <taxon>Candidatus Nitrosocosmicus</taxon>
    </lineage>
</organism>
<dbReference type="RefSeq" id="WP_144730713.1">
    <property type="nucleotide sequence ID" value="NZ_ML675583.1"/>
</dbReference>
<evidence type="ECO:0000313" key="3">
    <source>
        <dbReference type="Proteomes" id="UP000315289"/>
    </source>
</evidence>
<dbReference type="Pfam" id="PF03190">
    <property type="entry name" value="Thioredox_DsbH"/>
    <property type="match status" value="1"/>
</dbReference>
<evidence type="ECO:0000313" key="2">
    <source>
        <dbReference type="EMBL" id="TVP40520.1"/>
    </source>
</evidence>
<gene>
    <name evidence="2" type="ORF">NARC_70101</name>
</gene>
<dbReference type="PIRSF" id="PIRSF006402">
    <property type="entry name" value="UCP006402_thioredoxin"/>
    <property type="match status" value="1"/>
</dbReference>
<proteinExistence type="predicted"/>
<keyword evidence="3" id="KW-1185">Reference proteome</keyword>
<name>A0A557SV78_9ARCH</name>
<dbReference type="PANTHER" id="PTHR42899:SF1">
    <property type="entry name" value="SPERMATOGENESIS-ASSOCIATED PROTEIN 20"/>
    <property type="match status" value="1"/>
</dbReference>
<reference evidence="2 3" key="1">
    <citation type="journal article" date="2019" name="Front. Microbiol.">
        <title>Ammonia Oxidation by the Arctic Terrestrial Thaumarchaeote Candidatus Nitrosocosmicus arcticus Is Stimulated by Increasing Temperatures.</title>
        <authorList>
            <person name="Alves R.J.E."/>
            <person name="Kerou M."/>
            <person name="Zappe A."/>
            <person name="Bittner R."/>
            <person name="Abby S.S."/>
            <person name="Schmidt H.A."/>
            <person name="Pfeifer K."/>
            <person name="Schleper C."/>
        </authorList>
    </citation>
    <scope>NUCLEOTIDE SEQUENCE [LARGE SCALE GENOMIC DNA]</scope>
    <source>
        <strain evidence="2 3">Kfb</strain>
    </source>
</reference>
<dbReference type="Gene3D" id="3.40.30.10">
    <property type="entry name" value="Glutaredoxin"/>
    <property type="match status" value="1"/>
</dbReference>
<feature type="domain" description="Spermatogenesis-associated protein 20-like TRX" evidence="1">
    <location>
        <begin position="11"/>
        <end position="171"/>
    </location>
</feature>
<evidence type="ECO:0000259" key="1">
    <source>
        <dbReference type="Pfam" id="PF03190"/>
    </source>
</evidence>
<protein>
    <recommendedName>
        <fullName evidence="1">Spermatogenesis-associated protein 20-like TRX domain-containing protein</fullName>
    </recommendedName>
</protein>
<dbReference type="InterPro" id="IPR004879">
    <property type="entry name" value="Ssp411-like_TRX"/>
</dbReference>
<dbReference type="PANTHER" id="PTHR42899">
    <property type="entry name" value="SPERMATOGENESIS-ASSOCIATED PROTEIN 20"/>
    <property type="match status" value="1"/>
</dbReference>
<dbReference type="SUPFAM" id="SSF48208">
    <property type="entry name" value="Six-hairpin glycosidases"/>
    <property type="match status" value="1"/>
</dbReference>
<sequence length="703" mass="80907">MDNRFDNAKPNSLIKENSPYLLQHAYNPVNWLPWNDDSINLAKREDKPIFLSIGYSSCHWCHVMAHESFEDTEVAKTMNEKFINIKVDREERPDIDDIYQRACQLVNGNGGWPLSVFLTPDLKPFYVGTYFPKDSRYGMPGFTEILNQLSQAYSHKKSDINKTTSEFVEALINTSKDILNNKNVEIDKTVLDESALNLLQMADFIHGGFGISPKFPNVSNLLFLLRYYDISGIEKFKDFVTLTSEKMIFGGIHDHLGGGFSRYSTDQKWLVPHFEKMLYDNALLVILFCEMYQITKEKIFRDTVEKTLDYILRVLTNKEGIFLSAEDADSDGEEGKFYVWSKREITSIIQTPLHQNIFCEYFDITEVGNFEGKNILNIKTSVEHLARKYGLDVKEVKNIIAVNSTKLFDIREKRIKPQKDDKTILSWNALAVSAFIKGYKITGNKEYLKTVLTAVDVIETKVKSKEGYLCRIYKQDKAKILAYLDDYAFYINSLLDLFEVKSDPRFIELASYYTDVLIKHFWDGQENNFYYSSDMHESILTKTKVLYDLALPSGNSVSISNLIRLHHITGKNNYLDMAEKMMKGSISSALDNPFGFGWLLSSTYLYVKKPTEITIFSKGNKSDMIDEMNKMYVPNGIFSILHEDNASEKLDKYDLFKNNSLIKEKPASDFAIICKDFTCSPPLTNVEKIRDILSSNSSKERIK</sequence>
<dbReference type="InterPro" id="IPR024705">
    <property type="entry name" value="Ssp411"/>
</dbReference>
<dbReference type="AlphaFoldDB" id="A0A557SV78"/>
<dbReference type="InterPro" id="IPR036249">
    <property type="entry name" value="Thioredoxin-like_sf"/>
</dbReference>
<dbReference type="InterPro" id="IPR008928">
    <property type="entry name" value="6-hairpin_glycosidase_sf"/>
</dbReference>
<dbReference type="OrthoDB" id="28016at2157"/>
<dbReference type="GO" id="GO:0005975">
    <property type="term" value="P:carbohydrate metabolic process"/>
    <property type="evidence" value="ECO:0007669"/>
    <property type="project" value="InterPro"/>
</dbReference>
<dbReference type="Gene3D" id="1.50.10.20">
    <property type="match status" value="2"/>
</dbReference>
<dbReference type="EMBL" id="VOAH01000007">
    <property type="protein sequence ID" value="TVP40520.1"/>
    <property type="molecule type" value="Genomic_DNA"/>
</dbReference>
<accession>A0A557SV78</accession>
<comment type="caution">
    <text evidence="2">The sequence shown here is derived from an EMBL/GenBank/DDBJ whole genome shotgun (WGS) entry which is preliminary data.</text>
</comment>